<organism evidence="1 2">
    <name type="scientific">Aristaeella lactis</name>
    <dbReference type="NCBI Taxonomy" id="3046383"/>
    <lineage>
        <taxon>Bacteria</taxon>
        <taxon>Bacillati</taxon>
        <taxon>Bacillota</taxon>
        <taxon>Clostridia</taxon>
        <taxon>Eubacteriales</taxon>
        <taxon>Aristaeellaceae</taxon>
        <taxon>Aristaeella</taxon>
    </lineage>
</organism>
<evidence type="ECO:0000313" key="1">
    <source>
        <dbReference type="EMBL" id="SMC82933.1"/>
    </source>
</evidence>
<sequence>MNSELKSLHLIINPNAGTRQGRRFLPEMISIFNRAGYLCSVYVTEKRGDAVDFARAHAGEADLVVACGGDGTLNEVITGLQLGRHKPSLGYIPCGSTNDFASGLELPLAPLLACDSIVLGNPRPLDVGLFGSDRYFSYTASFGAFTSVSWSTSQNVKNVLGHAAYILEGIRSLADIHPIHMKVTADGHEYEDDYIFGAVCNSTSLGGVLKLDDSEVHMSDGLFEALLIPFPPDLLVLNRILTALRTHCYDDPSLYFLRASSFVFEGAPEITWTLDGEAAEGTSRVEIKNIHNAISLIY</sequence>
<dbReference type="EMBL" id="FWXZ01000007">
    <property type="protein sequence ID" value="SMC82933.1"/>
    <property type="molecule type" value="Genomic_DNA"/>
</dbReference>
<name>A0AC61PPD4_9FIRM</name>
<comment type="caution">
    <text evidence="1">The sequence shown here is derived from an EMBL/GenBank/DDBJ whole genome shotgun (WGS) entry which is preliminary data.</text>
</comment>
<reference evidence="1" key="1">
    <citation type="submission" date="2017-04" db="EMBL/GenBank/DDBJ databases">
        <authorList>
            <person name="Varghese N."/>
            <person name="Submissions S."/>
        </authorList>
    </citation>
    <scope>NUCLEOTIDE SEQUENCE</scope>
    <source>
        <strain evidence="1">WTE2008</strain>
    </source>
</reference>
<keyword evidence="2" id="KW-1185">Reference proteome</keyword>
<gene>
    <name evidence="1" type="ORF">SAMN06297397_2748</name>
</gene>
<evidence type="ECO:0000313" key="2">
    <source>
        <dbReference type="Proteomes" id="UP000192328"/>
    </source>
</evidence>
<keyword evidence="1" id="KW-0418">Kinase</keyword>
<proteinExistence type="predicted"/>
<protein>
    <submittedName>
        <fullName evidence="1">Lipid kinase, YegS/Rv2252/BmrU family</fullName>
    </submittedName>
</protein>
<accession>A0AC61PPD4</accession>
<keyword evidence="1" id="KW-0808">Transferase</keyword>
<dbReference type="Proteomes" id="UP000192328">
    <property type="component" value="Unassembled WGS sequence"/>
</dbReference>